<gene>
    <name evidence="1" type="ORF">Zm00014a_043206</name>
</gene>
<dbReference type="EMBL" id="NCVQ01000001">
    <property type="protein sequence ID" value="PWZ57515.1"/>
    <property type="molecule type" value="Genomic_DNA"/>
</dbReference>
<evidence type="ECO:0000313" key="1">
    <source>
        <dbReference type="EMBL" id="PWZ57515.1"/>
    </source>
</evidence>
<proteinExistence type="predicted"/>
<accession>A0A317YFT9</accession>
<dbReference type="Proteomes" id="UP000251960">
    <property type="component" value="Chromosome 1"/>
</dbReference>
<organism evidence="1">
    <name type="scientific">Zea mays</name>
    <name type="common">Maize</name>
    <dbReference type="NCBI Taxonomy" id="4577"/>
    <lineage>
        <taxon>Eukaryota</taxon>
        <taxon>Viridiplantae</taxon>
        <taxon>Streptophyta</taxon>
        <taxon>Embryophyta</taxon>
        <taxon>Tracheophyta</taxon>
        <taxon>Spermatophyta</taxon>
        <taxon>Magnoliopsida</taxon>
        <taxon>Liliopsida</taxon>
        <taxon>Poales</taxon>
        <taxon>Poaceae</taxon>
        <taxon>PACMAD clade</taxon>
        <taxon>Panicoideae</taxon>
        <taxon>Andropogonodae</taxon>
        <taxon>Andropogoneae</taxon>
        <taxon>Tripsacinae</taxon>
        <taxon>Zea</taxon>
    </lineage>
</organism>
<protein>
    <submittedName>
        <fullName evidence="1">Uncharacterized protein</fullName>
    </submittedName>
</protein>
<dbReference type="AlphaFoldDB" id="A0A317YFT9"/>
<name>A0A317YFT9_MAIZE</name>
<comment type="caution">
    <text evidence="1">The sequence shown here is derived from an EMBL/GenBank/DDBJ whole genome shotgun (WGS) entry which is preliminary data.</text>
</comment>
<reference evidence="1" key="1">
    <citation type="journal article" date="2018" name="Nat. Genet.">
        <title>Extensive intraspecific gene order and gene structural variations between Mo17 and other maize genomes.</title>
        <authorList>
            <person name="Sun S."/>
            <person name="Zhou Y."/>
            <person name="Chen J."/>
            <person name="Shi J."/>
            <person name="Zhao H."/>
            <person name="Zhao H."/>
            <person name="Song W."/>
            <person name="Zhang M."/>
            <person name="Cui Y."/>
            <person name="Dong X."/>
            <person name="Liu H."/>
            <person name="Ma X."/>
            <person name="Jiao Y."/>
            <person name="Wang B."/>
            <person name="Wei X."/>
            <person name="Stein J.C."/>
            <person name="Glaubitz J.C."/>
            <person name="Lu F."/>
            <person name="Yu G."/>
            <person name="Liang C."/>
            <person name="Fengler K."/>
            <person name="Li B."/>
            <person name="Rafalski A."/>
            <person name="Schnable P.S."/>
            <person name="Ware D.H."/>
            <person name="Buckler E.S."/>
            <person name="Lai J."/>
        </authorList>
    </citation>
    <scope>NUCLEOTIDE SEQUENCE [LARGE SCALE GENOMIC DNA]</scope>
    <source>
        <tissue evidence="1">Seedling</tissue>
    </source>
</reference>
<sequence>MATNNEAMEEDPALEALGMPLDLASAVKMIAIDENTFTALVEANTDAFLDSI</sequence>